<evidence type="ECO:0000313" key="1">
    <source>
        <dbReference type="EMBL" id="KAK4796970.1"/>
    </source>
</evidence>
<dbReference type="AlphaFoldDB" id="A0AAN7RCX3"/>
<evidence type="ECO:0000313" key="2">
    <source>
        <dbReference type="Proteomes" id="UP001346149"/>
    </source>
</evidence>
<keyword evidence="2" id="KW-1185">Reference proteome</keyword>
<protein>
    <submittedName>
        <fullName evidence="1">Uncharacterized protein</fullName>
    </submittedName>
</protein>
<reference evidence="1 2" key="1">
    <citation type="journal article" date="2023" name="Hortic Res">
        <title>Pangenome of water caltrop reveals structural variations and asymmetric subgenome divergence after allopolyploidization.</title>
        <authorList>
            <person name="Zhang X."/>
            <person name="Chen Y."/>
            <person name="Wang L."/>
            <person name="Yuan Y."/>
            <person name="Fang M."/>
            <person name="Shi L."/>
            <person name="Lu R."/>
            <person name="Comes H.P."/>
            <person name="Ma Y."/>
            <person name="Chen Y."/>
            <person name="Huang G."/>
            <person name="Zhou Y."/>
            <person name="Zheng Z."/>
            <person name="Qiu Y."/>
        </authorList>
    </citation>
    <scope>NUCLEOTIDE SEQUENCE [LARGE SCALE GENOMIC DNA]</scope>
    <source>
        <strain evidence="1">F231</strain>
    </source>
</reference>
<proteinExistence type="predicted"/>
<organism evidence="1 2">
    <name type="scientific">Trapa natans</name>
    <name type="common">Water chestnut</name>
    <dbReference type="NCBI Taxonomy" id="22666"/>
    <lineage>
        <taxon>Eukaryota</taxon>
        <taxon>Viridiplantae</taxon>
        <taxon>Streptophyta</taxon>
        <taxon>Embryophyta</taxon>
        <taxon>Tracheophyta</taxon>
        <taxon>Spermatophyta</taxon>
        <taxon>Magnoliopsida</taxon>
        <taxon>eudicotyledons</taxon>
        <taxon>Gunneridae</taxon>
        <taxon>Pentapetalae</taxon>
        <taxon>rosids</taxon>
        <taxon>malvids</taxon>
        <taxon>Myrtales</taxon>
        <taxon>Lythraceae</taxon>
        <taxon>Trapa</taxon>
    </lineage>
</organism>
<sequence>MKQDVEGMCPTNLLHTIKVWDVKTADCLHTFKPPPPLRLQSTKLLEHLVKAHKKDVMVATHHPHRNLVAT</sequence>
<dbReference type="EMBL" id="JAXQNO010000006">
    <property type="protein sequence ID" value="KAK4796970.1"/>
    <property type="molecule type" value="Genomic_DNA"/>
</dbReference>
<name>A0AAN7RCX3_TRANT</name>
<gene>
    <name evidence="1" type="ORF">SAY86_029296</name>
</gene>
<accession>A0AAN7RCX3</accession>
<comment type="caution">
    <text evidence="1">The sequence shown here is derived from an EMBL/GenBank/DDBJ whole genome shotgun (WGS) entry which is preliminary data.</text>
</comment>
<dbReference type="Proteomes" id="UP001346149">
    <property type="component" value="Unassembled WGS sequence"/>
</dbReference>